<evidence type="ECO:0000313" key="1">
    <source>
        <dbReference type="EnsemblFungi" id="FOXG_01552P0"/>
    </source>
</evidence>
<evidence type="ECO:0000313" key="2">
    <source>
        <dbReference type="Proteomes" id="UP000002489"/>
    </source>
</evidence>
<sequence length="123" mass="13720">MRHLFAFEIAAAAAHFFPIAPGQQLGFKYPYETMTVAEICHENCYNSLMELRLKIEAACNTNMDAVAFLYEDKIFPHASEFEEMTSSCNATGYDYTKPAPYATTLSTESWATMVKSALAIPTP</sequence>
<proteinExistence type="predicted"/>
<reference evidence="1" key="2">
    <citation type="submission" date="2025-08" db="UniProtKB">
        <authorList>
            <consortium name="EnsemblFungi"/>
        </authorList>
    </citation>
    <scope>IDENTIFICATION</scope>
    <source>
        <strain evidence="1">4287 / CBS 123668 / FGSC 9935 / NRRL 34936</strain>
    </source>
</reference>
<reference evidence="2" key="1">
    <citation type="journal article" date="2012" name="Mol. Plant Microbe Interact.">
        <title>A highly conserved effector in Fusarium oxysporum is required for full virulence on Arabidopsis.</title>
        <authorList>
            <person name="Thatcher L.F."/>
            <person name="Gardiner D.M."/>
            <person name="Kazan K."/>
            <person name="Manners J."/>
        </authorList>
    </citation>
    <scope>NUCLEOTIDE SEQUENCE [LARGE SCALE GENOMIC DNA]</scope>
    <source>
        <strain evidence="2">Fo5176</strain>
    </source>
</reference>
<dbReference type="AlphaFoldDB" id="A0A0D2XCC9"/>
<organism evidence="1 2">
    <name type="scientific">Fusarium oxysporum (strain Fo5176)</name>
    <name type="common">Fusarium vascular wilt</name>
    <dbReference type="NCBI Taxonomy" id="660025"/>
    <lineage>
        <taxon>Eukaryota</taxon>
        <taxon>Fungi</taxon>
        <taxon>Dikarya</taxon>
        <taxon>Ascomycota</taxon>
        <taxon>Pezizomycotina</taxon>
        <taxon>Sordariomycetes</taxon>
        <taxon>Hypocreomycetidae</taxon>
        <taxon>Hypocreales</taxon>
        <taxon>Nectriaceae</taxon>
        <taxon>Fusarium</taxon>
        <taxon>Fusarium oxysporum species complex</taxon>
    </lineage>
</organism>
<accession>A0A0D2XCC9</accession>
<dbReference type="STRING" id="426428.A0A0D2XCC9"/>
<dbReference type="EnsemblFungi" id="FOXG_01552T0">
    <property type="protein sequence ID" value="FOXG_01552P0"/>
    <property type="gene ID" value="FOXG_01552"/>
</dbReference>
<name>A0A0D2XCC9_FUSOF</name>
<dbReference type="Proteomes" id="UP000002489">
    <property type="component" value="Unassembled WGS sequence"/>
</dbReference>
<protein>
    <submittedName>
        <fullName evidence="1">Uncharacterized protein</fullName>
    </submittedName>
</protein>